<evidence type="ECO:0000256" key="3">
    <source>
        <dbReference type="ARBA" id="ARBA00022528"/>
    </source>
</evidence>
<evidence type="ECO:0000256" key="12">
    <source>
        <dbReference type="ARBA" id="ARBA00022989"/>
    </source>
</evidence>
<evidence type="ECO:0000256" key="13">
    <source>
        <dbReference type="ARBA" id="ARBA00023136"/>
    </source>
</evidence>
<reference evidence="20" key="1">
    <citation type="journal article" date="2020" name="bioRxiv">
        <title>Comparative genomics of Chlamydomonas.</title>
        <authorList>
            <person name="Craig R.J."/>
            <person name="Hasan A.R."/>
            <person name="Ness R.W."/>
            <person name="Keightley P.D."/>
        </authorList>
    </citation>
    <scope>NUCLEOTIDE SEQUENCE</scope>
    <source>
        <strain evidence="20">CCAP 11/173</strain>
    </source>
</reference>
<dbReference type="SUPFAM" id="SSF144232">
    <property type="entry name" value="HIT/MYND zinc finger-like"/>
    <property type="match status" value="1"/>
</dbReference>
<comment type="subcellular location">
    <subcellularLocation>
        <location evidence="1">Plastid</location>
        <location evidence="1">Chloroplast membrane</location>
        <topology evidence="1">Multi-pass membrane protein</topology>
    </subcellularLocation>
</comment>
<protein>
    <recommendedName>
        <fullName evidence="15">phytol kinase</fullName>
        <ecNumber evidence="15">2.7.1.182</ecNumber>
    </recommendedName>
</protein>
<comment type="pathway">
    <text evidence="14">Cofactor biosynthesis; tocopherol biosynthesis.</text>
</comment>
<dbReference type="GO" id="GO:0008270">
    <property type="term" value="F:zinc ion binding"/>
    <property type="evidence" value="ECO:0007669"/>
    <property type="project" value="UniProtKB-KW"/>
</dbReference>
<feature type="region of interest" description="Disordered" evidence="18">
    <location>
        <begin position="875"/>
        <end position="905"/>
    </location>
</feature>
<feature type="region of interest" description="Disordered" evidence="18">
    <location>
        <begin position="1162"/>
        <end position="1193"/>
    </location>
</feature>
<proteinExistence type="inferred from homology"/>
<organism evidence="20 21">
    <name type="scientific">Chlamydomonas schloesseri</name>
    <dbReference type="NCBI Taxonomy" id="2026947"/>
    <lineage>
        <taxon>Eukaryota</taxon>
        <taxon>Viridiplantae</taxon>
        <taxon>Chlorophyta</taxon>
        <taxon>core chlorophytes</taxon>
        <taxon>Chlorophyceae</taxon>
        <taxon>CS clade</taxon>
        <taxon>Chlamydomonadales</taxon>
        <taxon>Chlamydomonadaceae</taxon>
        <taxon>Chlamydomonas</taxon>
    </lineage>
</organism>
<evidence type="ECO:0000256" key="2">
    <source>
        <dbReference type="ARBA" id="ARBA00010794"/>
    </source>
</evidence>
<evidence type="ECO:0000313" key="21">
    <source>
        <dbReference type="Proteomes" id="UP000613740"/>
    </source>
</evidence>
<feature type="compositionally biased region" description="Gly residues" evidence="18">
    <location>
        <begin position="891"/>
        <end position="900"/>
    </location>
</feature>
<evidence type="ECO:0000256" key="16">
    <source>
        <dbReference type="ARBA" id="ARBA00048889"/>
    </source>
</evidence>
<name>A0A835W7W0_9CHLO</name>
<feature type="compositionally biased region" description="Gly residues" evidence="18">
    <location>
        <begin position="1178"/>
        <end position="1193"/>
    </location>
</feature>
<evidence type="ECO:0000256" key="9">
    <source>
        <dbReference type="ARBA" id="ARBA00022777"/>
    </source>
</evidence>
<evidence type="ECO:0000256" key="1">
    <source>
        <dbReference type="ARBA" id="ARBA00004508"/>
    </source>
</evidence>
<keyword evidence="9" id="KW-0418">Kinase</keyword>
<keyword evidence="7" id="KW-0479">Metal-binding</keyword>
<keyword evidence="6" id="KW-0812">Transmembrane</keyword>
<keyword evidence="4" id="KW-0934">Plastid</keyword>
<dbReference type="InterPro" id="IPR039606">
    <property type="entry name" value="Phytol/farnesol_kinase"/>
</dbReference>
<evidence type="ECO:0000256" key="18">
    <source>
        <dbReference type="SAM" id="MobiDB-lite"/>
    </source>
</evidence>
<accession>A0A835W7W0</accession>
<evidence type="ECO:0000256" key="5">
    <source>
        <dbReference type="ARBA" id="ARBA00022679"/>
    </source>
</evidence>
<feature type="region of interest" description="Disordered" evidence="18">
    <location>
        <begin position="496"/>
        <end position="529"/>
    </location>
</feature>
<dbReference type="PROSITE" id="PS50865">
    <property type="entry name" value="ZF_MYND_2"/>
    <property type="match status" value="1"/>
</dbReference>
<keyword evidence="11" id="KW-0809">Transit peptide</keyword>
<evidence type="ECO:0000256" key="6">
    <source>
        <dbReference type="ARBA" id="ARBA00022692"/>
    </source>
</evidence>
<dbReference type="PANTHER" id="PTHR32523">
    <property type="entry name" value="PHYTOL KINASE 1, CHLOROPLASTIC"/>
    <property type="match status" value="1"/>
</dbReference>
<dbReference type="GO" id="GO:0009507">
    <property type="term" value="C:chloroplast"/>
    <property type="evidence" value="ECO:0007669"/>
    <property type="project" value="UniProtKB-SubCell"/>
</dbReference>
<sequence>MVAYSSVLSLRANSAGTCPVGAALLRGHILNVLAQGFAIVAQASTDGRGGTSGAGTSAGGSSGSAGGSSGASAGMSGGNGAELKIHFKANSAFLGILPSIAGLGNTVGSELAAALAESGVLEHAAAALLRLAERLHRSFPTGGDGSGGRGGDGDEGGNSTAAAVVAAELKSLWGAHQLAAEQLLLLLLLLLDSRRCAWDQLTASTDRRTTFGPANTAEEGLTAAMAEEARSFVCGPALQLFLLACVANAGADVHLVEAVGELQPRQEHSTQVRAQQPLRLPGALALRWQAHSLNRQYWVAATGTELATLGAALDVAALVLQATVMGCGGVLPFAQPPHGYPQQLAAAAAAAAASEPRPRPRPQHLSPFTRSPVCVYDLVARTCESVLAATAAAAAGSSSSSGASSSSNGCQAEDTYKLLWLLVRLLPELPPRQAAARLPGLWRLLVAALPNLLDSHQVEKLTIDAAGLMNDASLLLRLRVDADGRVPPLPDLQQALARPQQQQQQQQQQAQPSADEAGPAAAADDAAAAAPASEPRCSYSLRCALDAGLLPALEQLLRKTFAAAAAAQVGTAAAAAPAAGSSGAGPAAGAQQQQQQQQQQQSVTADRVMVALHGAGSLLLASGVFPAVLIHGAAREVVPLLATLCCVQRQLAVSDVKLQTYARLGSAAVLWPKEVRLPASAAGYWKLVLGCLLEQTESVLVLAADAGVGPGEAALWTSAGSPQSSSGAATTTTTTSPQAAGTGASCVNGSGGACGGGVSSHGANAAAPAPASDAADVGGINRWLLPLRVDRAWLAAAAGGLPAPGSAAYQCLHDFHLLLILSALPAMCDIRPDYLLATPLVYLDVALIAARGATYTHRRLLQSLLAHGVAASLERQDRDRRNSGSSSGATAGSGDGGAGRGAWPSSSYTPKEHLLLLQAHALGWVHAYMTMNQLTPISDIVLHLQNVDTYADAGRQLASTGLGSLLGEEPAAGTPAGAAAAPLTAAAAGANGARAVGTGSGGGVELPLVVADLLKPLTDDQRRIAARDLLDLLELDAVTSACVELGMLATRCPDEALPFLMMPPRALHFLNAWGLRERPWLQPFLLPGPDEGRWERLRPKAARPQPRPVTAVELAAGKAAFKELYTTCMHRYHAEDWNWRCGAPQPTWHACQLLRAEAEAEAEQQGRAADTAAQPGTSGAGGSTGGHGASAGGSEGRAAVPAVCAYPACRNLDGPSALIVPGSGKTCVRCRAVTYCCGACQLQDWREGGHCEVCPCLVEARKLVQGRGAVFPCNGDQDWLVC</sequence>
<feature type="compositionally biased region" description="Low complexity" evidence="18">
    <location>
        <begin position="717"/>
        <end position="739"/>
    </location>
</feature>
<dbReference type="InterPro" id="IPR002893">
    <property type="entry name" value="Znf_MYND"/>
</dbReference>
<dbReference type="PANTHER" id="PTHR32523:SF8">
    <property type="entry name" value="DOLICHOL KINASE"/>
    <property type="match status" value="1"/>
</dbReference>
<keyword evidence="21" id="KW-1185">Reference proteome</keyword>
<dbReference type="Proteomes" id="UP000613740">
    <property type="component" value="Unassembled WGS sequence"/>
</dbReference>
<evidence type="ECO:0000256" key="4">
    <source>
        <dbReference type="ARBA" id="ARBA00022640"/>
    </source>
</evidence>
<feature type="region of interest" description="Disordered" evidence="18">
    <location>
        <begin position="715"/>
        <end position="739"/>
    </location>
</feature>
<evidence type="ECO:0000259" key="19">
    <source>
        <dbReference type="PROSITE" id="PS50865"/>
    </source>
</evidence>
<dbReference type="EC" id="2.7.1.182" evidence="15"/>
<evidence type="ECO:0000256" key="14">
    <source>
        <dbReference type="ARBA" id="ARBA00024015"/>
    </source>
</evidence>
<evidence type="ECO:0000256" key="8">
    <source>
        <dbReference type="ARBA" id="ARBA00022771"/>
    </source>
</evidence>
<evidence type="ECO:0000256" key="11">
    <source>
        <dbReference type="ARBA" id="ARBA00022946"/>
    </source>
</evidence>
<dbReference type="OrthoDB" id="561489at2759"/>
<dbReference type="EMBL" id="JAEHOD010000038">
    <property type="protein sequence ID" value="KAG2440519.1"/>
    <property type="molecule type" value="Genomic_DNA"/>
</dbReference>
<evidence type="ECO:0000256" key="15">
    <source>
        <dbReference type="ARBA" id="ARBA00039024"/>
    </source>
</evidence>
<dbReference type="GO" id="GO:0016020">
    <property type="term" value="C:membrane"/>
    <property type="evidence" value="ECO:0007669"/>
    <property type="project" value="UniProtKB-SubCell"/>
</dbReference>
<evidence type="ECO:0000256" key="17">
    <source>
        <dbReference type="PROSITE-ProRule" id="PRU00134"/>
    </source>
</evidence>
<keyword evidence="12" id="KW-1133">Transmembrane helix</keyword>
<keyword evidence="10" id="KW-0862">Zinc</keyword>
<keyword evidence="3" id="KW-0150">Chloroplast</keyword>
<evidence type="ECO:0000256" key="10">
    <source>
        <dbReference type="ARBA" id="ARBA00022833"/>
    </source>
</evidence>
<feature type="region of interest" description="Disordered" evidence="18">
    <location>
        <begin position="49"/>
        <end position="73"/>
    </location>
</feature>
<feature type="region of interest" description="Disordered" evidence="18">
    <location>
        <begin position="577"/>
        <end position="600"/>
    </location>
</feature>
<comment type="catalytic activity">
    <reaction evidence="16">
        <text>phytol + CTP = phytyl phosphate + CDP + H(+)</text>
        <dbReference type="Rhea" id="RHEA:38055"/>
        <dbReference type="ChEBI" id="CHEBI:15378"/>
        <dbReference type="ChEBI" id="CHEBI:17327"/>
        <dbReference type="ChEBI" id="CHEBI:37563"/>
        <dbReference type="ChEBI" id="CHEBI:58069"/>
        <dbReference type="ChEBI" id="CHEBI:75483"/>
        <dbReference type="EC" id="2.7.1.182"/>
    </reaction>
</comment>
<feature type="domain" description="MYND-type" evidence="19">
    <location>
        <begin position="1209"/>
        <end position="1254"/>
    </location>
</feature>
<comment type="caution">
    <text evidence="20">The sequence shown here is derived from an EMBL/GenBank/DDBJ whole genome shotgun (WGS) entry which is preliminary data.</text>
</comment>
<keyword evidence="13" id="KW-0472">Membrane</keyword>
<keyword evidence="5" id="KW-0808">Transferase</keyword>
<evidence type="ECO:0000313" key="20">
    <source>
        <dbReference type="EMBL" id="KAG2440519.1"/>
    </source>
</evidence>
<gene>
    <name evidence="20" type="ORF">HYH02_010397</name>
</gene>
<evidence type="ECO:0000256" key="7">
    <source>
        <dbReference type="ARBA" id="ARBA00022723"/>
    </source>
</evidence>
<keyword evidence="8 17" id="KW-0863">Zinc-finger</keyword>
<dbReference type="GO" id="GO:0010276">
    <property type="term" value="F:phytol kinase activity"/>
    <property type="evidence" value="ECO:0007669"/>
    <property type="project" value="UniProtKB-EC"/>
</dbReference>
<comment type="similarity">
    <text evidence="2">Belongs to the polyprenol kinase family.</text>
</comment>